<gene>
    <name evidence="1" type="ORF">S01H4_02672</name>
</gene>
<sequence length="97" mass="10483">MPVGSTYQIAVDQSLHGVLCTNIFYFSQLETGSGDDEQDLMDAFKEDGMPAWRLCLSVDWAATCYRVRRVSGTGTFPEAFEVISGIIGALTGDALPA</sequence>
<dbReference type="AlphaFoldDB" id="X0ZW79"/>
<feature type="non-terminal residue" evidence="1">
    <location>
        <position position="97"/>
    </location>
</feature>
<dbReference type="EMBL" id="BART01000602">
    <property type="protein sequence ID" value="GAG73764.1"/>
    <property type="molecule type" value="Genomic_DNA"/>
</dbReference>
<organism evidence="1">
    <name type="scientific">marine sediment metagenome</name>
    <dbReference type="NCBI Taxonomy" id="412755"/>
    <lineage>
        <taxon>unclassified sequences</taxon>
        <taxon>metagenomes</taxon>
        <taxon>ecological metagenomes</taxon>
    </lineage>
</organism>
<name>X0ZW79_9ZZZZ</name>
<evidence type="ECO:0000313" key="1">
    <source>
        <dbReference type="EMBL" id="GAG73764.1"/>
    </source>
</evidence>
<accession>X0ZW79</accession>
<reference evidence="1" key="1">
    <citation type="journal article" date="2014" name="Front. Microbiol.">
        <title>High frequency of phylogenetically diverse reductive dehalogenase-homologous genes in deep subseafloor sedimentary metagenomes.</title>
        <authorList>
            <person name="Kawai M."/>
            <person name="Futagami T."/>
            <person name="Toyoda A."/>
            <person name="Takaki Y."/>
            <person name="Nishi S."/>
            <person name="Hori S."/>
            <person name="Arai W."/>
            <person name="Tsubouchi T."/>
            <person name="Morono Y."/>
            <person name="Uchiyama I."/>
            <person name="Ito T."/>
            <person name="Fujiyama A."/>
            <person name="Inagaki F."/>
            <person name="Takami H."/>
        </authorList>
    </citation>
    <scope>NUCLEOTIDE SEQUENCE</scope>
    <source>
        <strain evidence="1">Expedition CK06-06</strain>
    </source>
</reference>
<comment type="caution">
    <text evidence="1">The sequence shown here is derived from an EMBL/GenBank/DDBJ whole genome shotgun (WGS) entry which is preliminary data.</text>
</comment>
<proteinExistence type="predicted"/>
<protein>
    <submittedName>
        <fullName evidence="1">Uncharacterized protein</fullName>
    </submittedName>
</protein>